<proteinExistence type="predicted"/>
<keyword evidence="1" id="KW-0812">Transmembrane</keyword>
<accession>X1UTI0</accession>
<feature type="transmembrane region" description="Helical" evidence="1">
    <location>
        <begin position="12"/>
        <end position="31"/>
    </location>
</feature>
<feature type="non-terminal residue" evidence="2">
    <location>
        <position position="1"/>
    </location>
</feature>
<organism evidence="2">
    <name type="scientific">marine sediment metagenome</name>
    <dbReference type="NCBI Taxonomy" id="412755"/>
    <lineage>
        <taxon>unclassified sequences</taxon>
        <taxon>metagenomes</taxon>
        <taxon>ecological metagenomes</taxon>
    </lineage>
</organism>
<name>X1UTI0_9ZZZZ</name>
<evidence type="ECO:0000256" key="1">
    <source>
        <dbReference type="SAM" id="Phobius"/>
    </source>
</evidence>
<comment type="caution">
    <text evidence="2">The sequence shown here is derived from an EMBL/GenBank/DDBJ whole genome shotgun (WGS) entry which is preliminary data.</text>
</comment>
<protein>
    <submittedName>
        <fullName evidence="2">Uncharacterized protein</fullName>
    </submittedName>
</protein>
<keyword evidence="1" id="KW-0472">Membrane</keyword>
<evidence type="ECO:0000313" key="2">
    <source>
        <dbReference type="EMBL" id="GAJ20818.1"/>
    </source>
</evidence>
<dbReference type="AlphaFoldDB" id="X1UTI0"/>
<keyword evidence="1" id="KW-1133">Transmembrane helix</keyword>
<dbReference type="EMBL" id="BARW01038151">
    <property type="protein sequence ID" value="GAJ20818.1"/>
    <property type="molecule type" value="Genomic_DNA"/>
</dbReference>
<gene>
    <name evidence="2" type="ORF">S12H4_58656</name>
</gene>
<sequence>ARRLKTKAQLRGLGIVVPNTTALLFLCLVSVEGN</sequence>
<reference evidence="2" key="1">
    <citation type="journal article" date="2014" name="Front. Microbiol.">
        <title>High frequency of phylogenetically diverse reductive dehalogenase-homologous genes in deep subseafloor sedimentary metagenomes.</title>
        <authorList>
            <person name="Kawai M."/>
            <person name="Futagami T."/>
            <person name="Toyoda A."/>
            <person name="Takaki Y."/>
            <person name="Nishi S."/>
            <person name="Hori S."/>
            <person name="Arai W."/>
            <person name="Tsubouchi T."/>
            <person name="Morono Y."/>
            <person name="Uchiyama I."/>
            <person name="Ito T."/>
            <person name="Fujiyama A."/>
            <person name="Inagaki F."/>
            <person name="Takami H."/>
        </authorList>
    </citation>
    <scope>NUCLEOTIDE SEQUENCE</scope>
    <source>
        <strain evidence="2">Expedition CK06-06</strain>
    </source>
</reference>